<dbReference type="Proteomes" id="UP000094197">
    <property type="component" value="Chromosome 1"/>
</dbReference>
<dbReference type="EMBL" id="CP015217">
    <property type="protein sequence ID" value="AOP33387.1"/>
    <property type="molecule type" value="Genomic_DNA"/>
</dbReference>
<organism evidence="1 2">
    <name type="scientific">Leptospira tipperaryensis</name>
    <dbReference type="NCBI Taxonomy" id="2564040"/>
    <lineage>
        <taxon>Bacteria</taxon>
        <taxon>Pseudomonadati</taxon>
        <taxon>Spirochaetota</taxon>
        <taxon>Spirochaetia</taxon>
        <taxon>Leptospirales</taxon>
        <taxon>Leptospiraceae</taxon>
        <taxon>Leptospira</taxon>
    </lineage>
</organism>
<evidence type="ECO:0000313" key="2">
    <source>
        <dbReference type="Proteomes" id="UP000094197"/>
    </source>
</evidence>
<sequence length="271" mass="31364">MGIFSDSDKNKGNPGFLDGQELGMIDISREFQTSLGIENSLFNRFTIEEVRVMMEEAGMFRILEARGYSDFQITLDGISDMDNRIYIKDPSGGILVHMRLKFSDFQFKKLDQSYKLVYIDWLLTQNLKAKTMNVKKKLHQGQEYPGLSVMNEITGFIRILATKMGAYGAFNIPEYFHDAVLFHKSFQFVDPEKEGKFRAILQSFSRTNLRELSNEIHGEKICDSATGDVYIWKYGEMVSCINTYLESTLFDEEYYKKVKKIVSGTHYIRKV</sequence>
<dbReference type="OrthoDB" id="340674at2"/>
<name>A0A1D7UUV8_9LEPT</name>
<keyword evidence="2" id="KW-1185">Reference proteome</keyword>
<accession>A0A1D7UUV8</accession>
<gene>
    <name evidence="1" type="ORF">A0128_05725</name>
</gene>
<reference evidence="1 2" key="1">
    <citation type="submission" date="2016-04" db="EMBL/GenBank/DDBJ databases">
        <title>Complete genome seqeunce of Leptospira alstonii serovar Room22.</title>
        <authorList>
            <person name="Nally J.E."/>
            <person name="Bayles D.O."/>
            <person name="Hurley D."/>
            <person name="Fanning S."/>
            <person name="McMahon B.J."/>
            <person name="Arent Z."/>
        </authorList>
    </citation>
    <scope>NUCLEOTIDE SEQUENCE [LARGE SCALE GENOMIC DNA]</scope>
    <source>
        <strain evidence="1 2">GWTS #1</strain>
    </source>
</reference>
<dbReference type="KEGG" id="laj:A0128_05725"/>
<dbReference type="AlphaFoldDB" id="A0A1D7UUV8"/>
<proteinExistence type="predicted"/>
<evidence type="ECO:0000313" key="1">
    <source>
        <dbReference type="EMBL" id="AOP33387.1"/>
    </source>
</evidence>
<protein>
    <submittedName>
        <fullName evidence="1">Uncharacterized protein</fullName>
    </submittedName>
</protein>
<dbReference type="RefSeq" id="WP_069606624.1">
    <property type="nucleotide sequence ID" value="NZ_CP015217.1"/>
</dbReference>